<evidence type="ECO:0000256" key="1">
    <source>
        <dbReference type="SAM" id="Phobius"/>
    </source>
</evidence>
<protein>
    <submittedName>
        <fullName evidence="2">Uncharacterized protein</fullName>
    </submittedName>
</protein>
<feature type="transmembrane region" description="Helical" evidence="1">
    <location>
        <begin position="49"/>
        <end position="70"/>
    </location>
</feature>
<keyword evidence="3" id="KW-1185">Reference proteome</keyword>
<dbReference type="Pfam" id="PF17555">
    <property type="entry name" value="TssN"/>
    <property type="match status" value="1"/>
</dbReference>
<proteinExistence type="predicted"/>
<accession>A0A2W7U8N9</accession>
<comment type="caution">
    <text evidence="2">The sequence shown here is derived from an EMBL/GenBank/DDBJ whole genome shotgun (WGS) entry which is preliminary data.</text>
</comment>
<organism evidence="2 3">
    <name type="scientific">Flavobacterium aquariorum</name>
    <dbReference type="NCBI Taxonomy" id="2217670"/>
    <lineage>
        <taxon>Bacteria</taxon>
        <taxon>Pseudomonadati</taxon>
        <taxon>Bacteroidota</taxon>
        <taxon>Flavobacteriia</taxon>
        <taxon>Flavobacteriales</taxon>
        <taxon>Flavobacteriaceae</taxon>
        <taxon>Flavobacterium</taxon>
    </lineage>
</organism>
<keyword evidence="1" id="KW-1133">Transmembrane helix</keyword>
<dbReference type="EMBL" id="QKXH01000005">
    <property type="protein sequence ID" value="PZX93689.1"/>
    <property type="molecule type" value="Genomic_DNA"/>
</dbReference>
<keyword evidence="1" id="KW-0472">Membrane</keyword>
<evidence type="ECO:0000313" key="2">
    <source>
        <dbReference type="EMBL" id="PZX93689.1"/>
    </source>
</evidence>
<keyword evidence="1" id="KW-0812">Transmembrane</keyword>
<reference evidence="2 3" key="1">
    <citation type="submission" date="2018-06" db="EMBL/GenBank/DDBJ databases">
        <title>Flavobacterium sp IMCC34762, genome.</title>
        <authorList>
            <person name="Joung Y."/>
            <person name="Cho J."/>
            <person name="Song J."/>
        </authorList>
    </citation>
    <scope>NUCLEOTIDE SEQUENCE [LARGE SCALE GENOMIC DNA]</scope>
    <source>
        <strain evidence="2 3">IMCC34762</strain>
    </source>
</reference>
<evidence type="ECO:0000313" key="3">
    <source>
        <dbReference type="Proteomes" id="UP000249177"/>
    </source>
</evidence>
<dbReference type="AlphaFoldDB" id="A0A2W7U8N9"/>
<feature type="transmembrane region" description="Helical" evidence="1">
    <location>
        <begin position="82"/>
        <end position="102"/>
    </location>
</feature>
<dbReference type="InterPro" id="IPR035177">
    <property type="entry name" value="TssN"/>
</dbReference>
<name>A0A2W7U8N9_9FLAO</name>
<dbReference type="Proteomes" id="UP000249177">
    <property type="component" value="Unassembled WGS sequence"/>
</dbReference>
<feature type="transmembrane region" description="Helical" evidence="1">
    <location>
        <begin position="108"/>
        <end position="129"/>
    </location>
</feature>
<sequence length="282" mass="33564">MIFSDKVKDFNQNYRRKFYIYALSFVFIYALVAFLGFNKLFSKLSDEYLFYQIATLLFGGIHVFFYRWYFNQFDIKKLGAELLFSLVIILYSCIPFILIYTALSGLQFTALMCSQFIVFFVPTWINGLFDYIIKIPPKIYVTWKFPEEKNAYADLEDAEIRDLLLITLLIKKNENDKEYTSIRAKGPVRMDFGRLFYHTAHDYNKHFSNQPIQLNFEEKPCNWVFFLQPKWNEKAKYVDARYTLGMNGITENSVIICERKEKQIVNKKESNTIGFIHENQEN</sequence>
<gene>
    <name evidence="2" type="ORF">DOS84_09795</name>
</gene>
<feature type="transmembrane region" description="Helical" evidence="1">
    <location>
        <begin position="18"/>
        <end position="37"/>
    </location>
</feature>